<dbReference type="InterPro" id="IPR036291">
    <property type="entry name" value="NAD(P)-bd_dom_sf"/>
</dbReference>
<proteinExistence type="inferred from homology"/>
<keyword evidence="5" id="KW-1185">Reference proteome</keyword>
<dbReference type="InterPro" id="IPR052178">
    <property type="entry name" value="Sec_Metab_Biosynth_SDR"/>
</dbReference>
<organism evidence="4 5">
    <name type="scientific">Apiospora kogelbergensis</name>
    <dbReference type="NCBI Taxonomy" id="1337665"/>
    <lineage>
        <taxon>Eukaryota</taxon>
        <taxon>Fungi</taxon>
        <taxon>Dikarya</taxon>
        <taxon>Ascomycota</taxon>
        <taxon>Pezizomycotina</taxon>
        <taxon>Sordariomycetes</taxon>
        <taxon>Xylariomycetidae</taxon>
        <taxon>Amphisphaeriales</taxon>
        <taxon>Apiosporaceae</taxon>
        <taxon>Apiospora</taxon>
    </lineage>
</organism>
<dbReference type="InterPro" id="IPR002347">
    <property type="entry name" value="SDR_fam"/>
</dbReference>
<dbReference type="FunFam" id="3.40.50.720:FF:000084">
    <property type="entry name" value="Short-chain dehydrogenase reductase"/>
    <property type="match status" value="1"/>
</dbReference>
<gene>
    <name evidence="4" type="ORF">PG999_009624</name>
</gene>
<dbReference type="Pfam" id="PF13561">
    <property type="entry name" value="adh_short_C2"/>
    <property type="match status" value="1"/>
</dbReference>
<dbReference type="SUPFAM" id="SSF51735">
    <property type="entry name" value="NAD(P)-binding Rossmann-fold domains"/>
    <property type="match status" value="1"/>
</dbReference>
<dbReference type="Proteomes" id="UP001392437">
    <property type="component" value="Unassembled WGS sequence"/>
</dbReference>
<evidence type="ECO:0000256" key="1">
    <source>
        <dbReference type="ARBA" id="ARBA00006484"/>
    </source>
</evidence>
<name>A0AAW0QK18_9PEZI</name>
<keyword evidence="3" id="KW-0560">Oxidoreductase</keyword>
<dbReference type="EMBL" id="JAQQWP010000008">
    <property type="protein sequence ID" value="KAK8106265.1"/>
    <property type="molecule type" value="Genomic_DNA"/>
</dbReference>
<evidence type="ECO:0000313" key="5">
    <source>
        <dbReference type="Proteomes" id="UP001392437"/>
    </source>
</evidence>
<comment type="caution">
    <text evidence="4">The sequence shown here is derived from an EMBL/GenBank/DDBJ whole genome shotgun (WGS) entry which is preliminary data.</text>
</comment>
<dbReference type="CDD" id="cd05233">
    <property type="entry name" value="SDR_c"/>
    <property type="match status" value="1"/>
</dbReference>
<dbReference type="PANTHER" id="PTHR43618:SF1">
    <property type="entry name" value="SHORT CHAIN DEHYDROGENASE_REDUCTASE"/>
    <property type="match status" value="1"/>
</dbReference>
<evidence type="ECO:0000256" key="2">
    <source>
        <dbReference type="ARBA" id="ARBA00022857"/>
    </source>
</evidence>
<evidence type="ECO:0000313" key="4">
    <source>
        <dbReference type="EMBL" id="KAK8106265.1"/>
    </source>
</evidence>
<sequence>MAETHQFDVSKLFGVKGYVAVVTGGGTGIGLMAAQALAQNGAKVYITGRRMEALKTAAETHDPKSGNGGQIIPAGPCDVTKKDELEKLVAEIGEKEKYIHLLFCNAGVSGPKAEPKHEDAEDLKAELWDKESAEAWATTFEVDVTSVYFTTVAFLPLLQAGTRLKGGPLEPFAPSVITTSSMSGLMRHAQGHFSYNAAKGATVHLSKLMSAEFQKAGIRVNSIAPGYFPSEMTAKESDENQKSHLAPEKIQDKQHVPLMRAGREEEMGMTVLYLAKNQYVNGEIIAVDGGVLNVLAGR</sequence>
<dbReference type="PRINTS" id="PR00081">
    <property type="entry name" value="GDHRDH"/>
</dbReference>
<protein>
    <submittedName>
        <fullName evidence="4">NAD(P)-binding protein</fullName>
    </submittedName>
</protein>
<accession>A0AAW0QK18</accession>
<dbReference type="AlphaFoldDB" id="A0AAW0QK18"/>
<dbReference type="GO" id="GO:0016491">
    <property type="term" value="F:oxidoreductase activity"/>
    <property type="evidence" value="ECO:0007669"/>
    <property type="project" value="UniProtKB-KW"/>
</dbReference>
<keyword evidence="2" id="KW-0521">NADP</keyword>
<comment type="similarity">
    <text evidence="1">Belongs to the short-chain dehydrogenases/reductases (SDR) family.</text>
</comment>
<reference evidence="4 5" key="1">
    <citation type="submission" date="2023-01" db="EMBL/GenBank/DDBJ databases">
        <title>Analysis of 21 Apiospora genomes using comparative genomics revels a genus with tremendous synthesis potential of carbohydrate active enzymes and secondary metabolites.</title>
        <authorList>
            <person name="Sorensen T."/>
        </authorList>
    </citation>
    <scope>NUCLEOTIDE SEQUENCE [LARGE SCALE GENOMIC DNA]</scope>
    <source>
        <strain evidence="4 5">CBS 117206</strain>
    </source>
</reference>
<dbReference type="Gene3D" id="3.40.50.720">
    <property type="entry name" value="NAD(P)-binding Rossmann-like Domain"/>
    <property type="match status" value="1"/>
</dbReference>
<evidence type="ECO:0000256" key="3">
    <source>
        <dbReference type="ARBA" id="ARBA00023002"/>
    </source>
</evidence>
<dbReference type="PANTHER" id="PTHR43618">
    <property type="entry name" value="7-ALPHA-HYDROXYSTEROID DEHYDROGENASE"/>
    <property type="match status" value="1"/>
</dbReference>